<dbReference type="InterPro" id="IPR045087">
    <property type="entry name" value="Cu-oxidase_fam"/>
</dbReference>
<proteinExistence type="inferred from homology"/>
<feature type="domain" description="Plastocyanin-like" evidence="14">
    <location>
        <begin position="136"/>
        <end position="247"/>
    </location>
</feature>
<dbReference type="EC" id="1.7.2.1" evidence="5"/>
<evidence type="ECO:0000259" key="14">
    <source>
        <dbReference type="Pfam" id="PF07732"/>
    </source>
</evidence>
<comment type="cofactor">
    <cofactor evidence="1">
        <name>Cu(+)</name>
        <dbReference type="ChEBI" id="CHEBI:49552"/>
    </cofactor>
</comment>
<gene>
    <name evidence="15" type="ORF">FN924_14870</name>
</gene>
<dbReference type="Proteomes" id="UP000315215">
    <property type="component" value="Chromosome"/>
</dbReference>
<evidence type="ECO:0000256" key="7">
    <source>
        <dbReference type="ARBA" id="ARBA00022723"/>
    </source>
</evidence>
<evidence type="ECO:0000256" key="11">
    <source>
        <dbReference type="ARBA" id="ARBA00049340"/>
    </source>
</evidence>
<dbReference type="AlphaFoldDB" id="A0A516KIX5"/>
<evidence type="ECO:0000256" key="5">
    <source>
        <dbReference type="ARBA" id="ARBA00011882"/>
    </source>
</evidence>
<comment type="catalytic activity">
    <reaction evidence="11">
        <text>nitric oxide + Fe(III)-[cytochrome c] + H2O = Fe(II)-[cytochrome c] + nitrite + 2 H(+)</text>
        <dbReference type="Rhea" id="RHEA:15233"/>
        <dbReference type="Rhea" id="RHEA-COMP:10350"/>
        <dbReference type="Rhea" id="RHEA-COMP:14399"/>
        <dbReference type="ChEBI" id="CHEBI:15377"/>
        <dbReference type="ChEBI" id="CHEBI:15378"/>
        <dbReference type="ChEBI" id="CHEBI:16301"/>
        <dbReference type="ChEBI" id="CHEBI:16480"/>
        <dbReference type="ChEBI" id="CHEBI:29033"/>
        <dbReference type="ChEBI" id="CHEBI:29034"/>
        <dbReference type="EC" id="1.7.2.1"/>
    </reaction>
</comment>
<name>A0A516KIX5_9BACI</name>
<feature type="domain" description="Plastocyanin-like" evidence="13">
    <location>
        <begin position="457"/>
        <end position="569"/>
    </location>
</feature>
<dbReference type="PANTHER" id="PTHR11709">
    <property type="entry name" value="MULTI-COPPER OXIDASE"/>
    <property type="match status" value="1"/>
</dbReference>
<protein>
    <recommendedName>
        <fullName evidence="6">Copper-containing nitrite reductase</fullName>
        <ecNumber evidence="5">1.7.2.1</ecNumber>
    </recommendedName>
</protein>
<accession>A0A516KIX5</accession>
<feature type="binding site" description="type 1 copper site" evidence="12">
    <location>
        <position position="185"/>
    </location>
    <ligand>
        <name>Cu cation</name>
        <dbReference type="ChEBI" id="CHEBI:23378"/>
        <label>1</label>
    </ligand>
</feature>
<evidence type="ECO:0000256" key="10">
    <source>
        <dbReference type="ARBA" id="ARBA00023008"/>
    </source>
</evidence>
<dbReference type="InterPro" id="IPR033138">
    <property type="entry name" value="Cu_oxidase_CS"/>
</dbReference>
<dbReference type="InterPro" id="IPR002355">
    <property type="entry name" value="Cu_oxidase_Cu_BS"/>
</dbReference>
<comment type="subunit">
    <text evidence="4">Homotrimer.</text>
</comment>
<comment type="similarity">
    <text evidence="3">Belongs to the multicopper oxidase family.</text>
</comment>
<evidence type="ECO:0000256" key="12">
    <source>
        <dbReference type="PIRSR" id="PIRSR601287-1"/>
    </source>
</evidence>
<dbReference type="PROSITE" id="PS00080">
    <property type="entry name" value="MULTICOPPER_OXIDASE2"/>
    <property type="match status" value="1"/>
</dbReference>
<dbReference type="CDD" id="cd04202">
    <property type="entry name" value="CuRO_D2_2dMcoN_like"/>
    <property type="match status" value="1"/>
</dbReference>
<organism evidence="15 16">
    <name type="scientific">Radiobacillus deserti</name>
    <dbReference type="NCBI Taxonomy" id="2594883"/>
    <lineage>
        <taxon>Bacteria</taxon>
        <taxon>Bacillati</taxon>
        <taxon>Bacillota</taxon>
        <taxon>Bacilli</taxon>
        <taxon>Bacillales</taxon>
        <taxon>Bacillaceae</taxon>
        <taxon>Radiobacillus</taxon>
    </lineage>
</organism>
<dbReference type="PRINTS" id="PR00695">
    <property type="entry name" value="CUNO2RDTASE"/>
</dbReference>
<dbReference type="Gene3D" id="2.60.40.420">
    <property type="entry name" value="Cupredoxins - blue copper proteins"/>
    <property type="match status" value="2"/>
</dbReference>
<dbReference type="InterPro" id="IPR011707">
    <property type="entry name" value="Cu-oxidase-like_N"/>
</dbReference>
<dbReference type="Pfam" id="PF07732">
    <property type="entry name" value="Cu-oxidase_3"/>
    <property type="match status" value="1"/>
</dbReference>
<evidence type="ECO:0000313" key="16">
    <source>
        <dbReference type="Proteomes" id="UP000315215"/>
    </source>
</evidence>
<dbReference type="Pfam" id="PF07731">
    <property type="entry name" value="Cu-oxidase_2"/>
    <property type="match status" value="1"/>
</dbReference>
<keyword evidence="7 12" id="KW-0479">Metal-binding</keyword>
<dbReference type="EMBL" id="CP041666">
    <property type="protein sequence ID" value="QDP41353.1"/>
    <property type="molecule type" value="Genomic_DNA"/>
</dbReference>
<dbReference type="PANTHER" id="PTHR11709:SF394">
    <property type="entry name" value="FI03373P-RELATED"/>
    <property type="match status" value="1"/>
</dbReference>
<dbReference type="KEGG" id="aqt:FN924_14870"/>
<evidence type="ECO:0000313" key="15">
    <source>
        <dbReference type="EMBL" id="QDP41353.1"/>
    </source>
</evidence>
<sequence>MERWKMFDHCVEAIRTMINKWKKFFIKLKFYMETSLLVLLYILVFLLLFWVVSILQSASQVSLLDGESSLRFQQSPIVNQSTDILQQKYHSYQPLLKNQTMTSNQAEDQASPSQTAITGTKKDGVREFIITAYPNKVQIDQNLTIEGWTFNGTIPGPVLRVKEGEKVRIILRNRVPNLKTTIHLHGIPKRNAADGVPLLTQPYVNYGEEYVYEFTAEPAGTYSYHSHGDVQQLDKGLFGPFIIEPTKPTELPDATTEWVVSLDEMDIQGEGNAPPATDGNRMDQSMMQRMMPNAILGSADVYNVFTINGQRSPSEPFKAPANKWVRIRFLNFGFQTHRIAVEGMKLYVTHTDGYKLPAAQQVNQVVISPYERVDVYAIGEEAGQFRLYDTDRGHSEFGMEAKIQLTPNDNITQETIPIQKTNDNKPFYQGLQVGIPGSDSTQYDRVYNMLLGMTMGSNGMSWAINRIPFSSYEEINPYVVQKGDIVKINLFNMSPESHPMHLHGHHFSIVSINGTTISESWLPKDTVNVMPMQRISIAFKADNPGQWIFHCHQSHHADSGLVTYFTYESKDSNEEEGS</sequence>
<comment type="cofactor">
    <cofactor evidence="2 12">
        <name>Cu(2+)</name>
        <dbReference type="ChEBI" id="CHEBI:29036"/>
    </cofactor>
</comment>
<evidence type="ECO:0000256" key="3">
    <source>
        <dbReference type="ARBA" id="ARBA00010609"/>
    </source>
</evidence>
<dbReference type="InterPro" id="IPR011706">
    <property type="entry name" value="Cu-oxidase_C"/>
</dbReference>
<evidence type="ECO:0000256" key="2">
    <source>
        <dbReference type="ARBA" id="ARBA00001973"/>
    </source>
</evidence>
<dbReference type="InterPro" id="IPR008972">
    <property type="entry name" value="Cupredoxin"/>
</dbReference>
<evidence type="ECO:0000256" key="1">
    <source>
        <dbReference type="ARBA" id="ARBA00001960"/>
    </source>
</evidence>
<evidence type="ECO:0000256" key="6">
    <source>
        <dbReference type="ARBA" id="ARBA00017290"/>
    </source>
</evidence>
<evidence type="ECO:0000259" key="13">
    <source>
        <dbReference type="Pfam" id="PF07731"/>
    </source>
</evidence>
<reference evidence="15 16" key="1">
    <citation type="submission" date="2019-07" db="EMBL/GenBank/DDBJ databases">
        <authorList>
            <person name="Li J."/>
        </authorList>
    </citation>
    <scope>NUCLEOTIDE SEQUENCE [LARGE SCALE GENOMIC DNA]</scope>
    <source>
        <strain evidence="15 16">TKL69</strain>
    </source>
</reference>
<evidence type="ECO:0000256" key="9">
    <source>
        <dbReference type="ARBA" id="ARBA00023002"/>
    </source>
</evidence>
<keyword evidence="8" id="KW-0677">Repeat</keyword>
<dbReference type="InterPro" id="IPR001287">
    <property type="entry name" value="NO2-reductase_Cu"/>
</dbReference>
<evidence type="ECO:0000256" key="8">
    <source>
        <dbReference type="ARBA" id="ARBA00022737"/>
    </source>
</evidence>
<dbReference type="GO" id="GO:0005507">
    <property type="term" value="F:copper ion binding"/>
    <property type="evidence" value="ECO:0007669"/>
    <property type="project" value="InterPro"/>
</dbReference>
<keyword evidence="16" id="KW-1185">Reference proteome</keyword>
<dbReference type="GO" id="GO:0050421">
    <property type="term" value="F:nitrite reductase (NO-forming) activity"/>
    <property type="evidence" value="ECO:0007669"/>
    <property type="project" value="UniProtKB-EC"/>
</dbReference>
<keyword evidence="10 12" id="KW-0186">Copper</keyword>
<evidence type="ECO:0000256" key="4">
    <source>
        <dbReference type="ARBA" id="ARBA00011233"/>
    </source>
</evidence>
<feature type="binding site" description="type 1 copper site" evidence="12">
    <location>
        <position position="225"/>
    </location>
    <ligand>
        <name>Cu cation</name>
        <dbReference type="ChEBI" id="CHEBI:23378"/>
        <label>1</label>
    </ligand>
</feature>
<dbReference type="SUPFAM" id="SSF49503">
    <property type="entry name" value="Cupredoxins"/>
    <property type="match status" value="3"/>
</dbReference>
<dbReference type="PROSITE" id="PS00079">
    <property type="entry name" value="MULTICOPPER_OXIDASE1"/>
    <property type="match status" value="1"/>
</dbReference>
<keyword evidence="9" id="KW-0560">Oxidoreductase</keyword>